<dbReference type="InParanoid" id="A0A1Y2LHR7"/>
<evidence type="ECO:0000256" key="4">
    <source>
        <dbReference type="ARBA" id="ARBA00023136"/>
    </source>
</evidence>
<dbReference type="Gene3D" id="1.20.58.340">
    <property type="entry name" value="Magnesium transport protein CorA, transmembrane region"/>
    <property type="match status" value="1"/>
</dbReference>
<evidence type="ECO:0000256" key="3">
    <source>
        <dbReference type="ARBA" id="ARBA00022989"/>
    </source>
</evidence>
<evidence type="ECO:0000313" key="7">
    <source>
        <dbReference type="Proteomes" id="UP000193240"/>
    </source>
</evidence>
<accession>A0A1Y2LHR7</accession>
<evidence type="ECO:0000256" key="2">
    <source>
        <dbReference type="ARBA" id="ARBA00022692"/>
    </source>
</evidence>
<keyword evidence="7" id="KW-1185">Reference proteome</keyword>
<dbReference type="OMA" id="TVHRTGM"/>
<dbReference type="GO" id="GO:0000287">
    <property type="term" value="F:magnesium ion binding"/>
    <property type="evidence" value="ECO:0007669"/>
    <property type="project" value="TreeGrafter"/>
</dbReference>
<keyword evidence="3 5" id="KW-1133">Transmembrane helix</keyword>
<dbReference type="PANTHER" id="PTHR46494:SF1">
    <property type="entry name" value="CORA FAMILY METAL ION TRANSPORTER (EUROFUNG)"/>
    <property type="match status" value="1"/>
</dbReference>
<dbReference type="PANTHER" id="PTHR46494">
    <property type="entry name" value="CORA FAMILY METAL ION TRANSPORTER (EUROFUNG)"/>
    <property type="match status" value="1"/>
</dbReference>
<feature type="transmembrane region" description="Helical" evidence="5">
    <location>
        <begin position="475"/>
        <end position="493"/>
    </location>
</feature>
<reference evidence="6 7" key="1">
    <citation type="journal article" date="2017" name="Genome Announc.">
        <title>Genome sequence of the saprophytic ascomycete Epicoccum nigrum ICMP 19927 strain isolated from New Zealand.</title>
        <authorList>
            <person name="Fokin M."/>
            <person name="Fleetwood D."/>
            <person name="Weir B.S."/>
            <person name="Villas-Boas S.G."/>
        </authorList>
    </citation>
    <scope>NUCLEOTIDE SEQUENCE [LARGE SCALE GENOMIC DNA]</scope>
    <source>
        <strain evidence="6 7">ICMP 19927</strain>
    </source>
</reference>
<organism evidence="6 7">
    <name type="scientific">Epicoccum nigrum</name>
    <name type="common">Soil fungus</name>
    <name type="synonym">Epicoccum purpurascens</name>
    <dbReference type="NCBI Taxonomy" id="105696"/>
    <lineage>
        <taxon>Eukaryota</taxon>
        <taxon>Fungi</taxon>
        <taxon>Dikarya</taxon>
        <taxon>Ascomycota</taxon>
        <taxon>Pezizomycotina</taxon>
        <taxon>Dothideomycetes</taxon>
        <taxon>Pleosporomycetidae</taxon>
        <taxon>Pleosporales</taxon>
        <taxon>Pleosporineae</taxon>
        <taxon>Didymellaceae</taxon>
        <taxon>Epicoccum</taxon>
    </lineage>
</organism>
<dbReference type="Pfam" id="PF01544">
    <property type="entry name" value="CorA"/>
    <property type="match status" value="1"/>
</dbReference>
<gene>
    <name evidence="6" type="ORF">B5807_12099</name>
</gene>
<dbReference type="InterPro" id="IPR045863">
    <property type="entry name" value="CorA_TM1_TM2"/>
</dbReference>
<proteinExistence type="predicted"/>
<sequence length="532" mass="60938">MTLKSLCTSPSEYYPALEEAYIPSLRAYQEYIRELCLRNPSLSTLSNVLASPKARNSDSQCRATVIEFRDAPVRPDIRPVTNIRHMRSEFYRTKQNDLKTPRKYTEHRIHGRILIIEDLTVEVITLLGTELDIDPLFLATHLHTVHRTGMRHQTPDDAILPSRIHQSDYISVSYHQPVTCEEAFPSGAKFTTNSAINRKLVFLRATNIGLAQNRTSIIKIQQAEDFWLALILVDPPLDNNLHRAGGNLNAGQQVNLELEPYLGAYEDFMKAPSFSQSRQFPPRQERGGMMNDLIRYWELDSPQCFDSLDPSVQSLAYYPLRIVAAQWVKYVAVMQHCIKLYEYEGNHLDLQKFNMDLRELQGWRRRSMISQQKVRAVIRHLKMHDSSILEHRADVKLVLEDFEVINKDIEDAGRRLENMLPVVTSLVQIIDARQSFAETANISRLTVLALIFVPLSYVSSLFSMNSSNMPGSAHFWVYFAVAIPVTLIVFLIARPPTKEGFQRLLARAQNTLGRLRQQVAPLELREPGQLNA</sequence>
<comment type="subcellular location">
    <subcellularLocation>
        <location evidence="1">Cell membrane</location>
        <topology evidence="1">Multi-pass membrane protein</topology>
    </subcellularLocation>
</comment>
<dbReference type="EMBL" id="KZ107873">
    <property type="protein sequence ID" value="OSS43290.1"/>
    <property type="molecule type" value="Genomic_DNA"/>
</dbReference>
<protein>
    <submittedName>
        <fullName evidence="6">Uncharacterized protein</fullName>
    </submittedName>
</protein>
<dbReference type="STRING" id="105696.A0A1Y2LHR7"/>
<dbReference type="GO" id="GO:0005886">
    <property type="term" value="C:plasma membrane"/>
    <property type="evidence" value="ECO:0007669"/>
    <property type="project" value="UniProtKB-SubCell"/>
</dbReference>
<dbReference type="GO" id="GO:0015095">
    <property type="term" value="F:magnesium ion transmembrane transporter activity"/>
    <property type="evidence" value="ECO:0007669"/>
    <property type="project" value="TreeGrafter"/>
</dbReference>
<evidence type="ECO:0000256" key="5">
    <source>
        <dbReference type="SAM" id="Phobius"/>
    </source>
</evidence>
<keyword evidence="4 5" id="KW-0472">Membrane</keyword>
<feature type="transmembrane region" description="Helical" evidence="5">
    <location>
        <begin position="442"/>
        <end position="463"/>
    </location>
</feature>
<dbReference type="GO" id="GO:0015087">
    <property type="term" value="F:cobalt ion transmembrane transporter activity"/>
    <property type="evidence" value="ECO:0007669"/>
    <property type="project" value="TreeGrafter"/>
</dbReference>
<evidence type="ECO:0000313" key="6">
    <source>
        <dbReference type="EMBL" id="OSS43290.1"/>
    </source>
</evidence>
<dbReference type="AlphaFoldDB" id="A0A1Y2LHR7"/>
<dbReference type="Proteomes" id="UP000193240">
    <property type="component" value="Unassembled WGS sequence"/>
</dbReference>
<keyword evidence="2 5" id="KW-0812">Transmembrane</keyword>
<dbReference type="InterPro" id="IPR002523">
    <property type="entry name" value="MgTranspt_CorA/ZnTranspt_ZntB"/>
</dbReference>
<evidence type="ECO:0000256" key="1">
    <source>
        <dbReference type="ARBA" id="ARBA00004651"/>
    </source>
</evidence>
<dbReference type="GO" id="GO:0050897">
    <property type="term" value="F:cobalt ion binding"/>
    <property type="evidence" value="ECO:0007669"/>
    <property type="project" value="TreeGrafter"/>
</dbReference>
<dbReference type="SUPFAM" id="SSF144083">
    <property type="entry name" value="Magnesium transport protein CorA, transmembrane region"/>
    <property type="match status" value="1"/>
</dbReference>
<name>A0A1Y2LHR7_EPING</name>